<accession>A0A1G2K6C7</accession>
<evidence type="ECO:0000313" key="2">
    <source>
        <dbReference type="EMBL" id="OGZ94999.1"/>
    </source>
</evidence>
<dbReference type="InterPro" id="IPR025275">
    <property type="entry name" value="DUF4015"/>
</dbReference>
<protein>
    <recommendedName>
        <fullName evidence="1">DUF4015 domain-containing protein</fullName>
    </recommendedName>
</protein>
<comment type="caution">
    <text evidence="2">The sequence shown here is derived from an EMBL/GenBank/DDBJ whole genome shotgun (WGS) entry which is preliminary data.</text>
</comment>
<feature type="domain" description="DUF4015" evidence="1">
    <location>
        <begin position="123"/>
        <end position="348"/>
    </location>
</feature>
<proteinExistence type="predicted"/>
<dbReference type="PANTHER" id="PTHR43405:SF1">
    <property type="entry name" value="GLYCOSYL HYDROLASE DIGH"/>
    <property type="match status" value="1"/>
</dbReference>
<dbReference type="InterPro" id="IPR017853">
    <property type="entry name" value="GH"/>
</dbReference>
<reference evidence="2 3" key="1">
    <citation type="journal article" date="2016" name="Nat. Commun.">
        <title>Thousands of microbial genomes shed light on interconnected biogeochemical processes in an aquifer system.</title>
        <authorList>
            <person name="Anantharaman K."/>
            <person name="Brown C.T."/>
            <person name="Hug L.A."/>
            <person name="Sharon I."/>
            <person name="Castelle C.J."/>
            <person name="Probst A.J."/>
            <person name="Thomas B.C."/>
            <person name="Singh A."/>
            <person name="Wilkins M.J."/>
            <person name="Karaoz U."/>
            <person name="Brodie E.L."/>
            <person name="Williams K.H."/>
            <person name="Hubbard S.S."/>
            <person name="Banfield J.F."/>
        </authorList>
    </citation>
    <scope>NUCLEOTIDE SEQUENCE [LARGE SCALE GENOMIC DNA]</scope>
</reference>
<dbReference type="Pfam" id="PF13200">
    <property type="entry name" value="DUF4015"/>
    <property type="match status" value="2"/>
</dbReference>
<dbReference type="SUPFAM" id="SSF51445">
    <property type="entry name" value="(Trans)glycosidases"/>
    <property type="match status" value="1"/>
</dbReference>
<feature type="domain" description="DUF4015" evidence="1">
    <location>
        <begin position="382"/>
        <end position="435"/>
    </location>
</feature>
<name>A0A1G2K6C7_9BACT</name>
<gene>
    <name evidence="2" type="ORF">A2633_06055</name>
</gene>
<evidence type="ECO:0000259" key="1">
    <source>
        <dbReference type="Pfam" id="PF13200"/>
    </source>
</evidence>
<dbReference type="PANTHER" id="PTHR43405">
    <property type="entry name" value="GLYCOSYL HYDROLASE DIGH"/>
    <property type="match status" value="1"/>
</dbReference>
<dbReference type="EMBL" id="MHQC01000020">
    <property type="protein sequence ID" value="OGZ94999.1"/>
    <property type="molecule type" value="Genomic_DNA"/>
</dbReference>
<dbReference type="InterPro" id="IPR052177">
    <property type="entry name" value="Divisome_Glycosyl_Hydrolase"/>
</dbReference>
<dbReference type="Proteomes" id="UP000177152">
    <property type="component" value="Unassembled WGS sequence"/>
</dbReference>
<dbReference type="AlphaFoldDB" id="A0A1G2K6C7"/>
<sequence length="459" mass="50791">MKKYIAASILSLGIIGAFWLYSSKSVPTFYMGRWSSLTQGMNFGTTTPLAENEEPKPKTREELIADALLNSQYVKGVYMTADVANDQGVAARRLRGDIEDLLKTTELNGVVIDVKEAKGSQVTSNLKPLIDELKAQGVWTIARMAVFPDSSQTKEHPEYYVKNRNTGAFWKDSAGRLWMDPASPAAREYLAAFAMSVIDLGFDELQFDYIRFPSDGDVKSIIYPAYDPKTPKYTVLKSFFEFMNKNLKDYKPDIILSADLFGYVATQANDLGIGQRMEDVGSNFDYVSFMLYPSHYYAGFTMPADPSRSLPKISYPYRSKNVSQVVSNQPYDVVYRSLVFAQDFLAGKISTTTFANLHAGARLGTTTASTTPAGANATSTPRSVARMRPWLQDFDLGADTSRGIVYDAAKVKAQIKAAEDAGASGWLLWNARNVYTEEALKKKTGTTTESTTENQAEGN</sequence>
<evidence type="ECO:0000313" key="3">
    <source>
        <dbReference type="Proteomes" id="UP000177152"/>
    </source>
</evidence>
<dbReference type="Gene3D" id="3.20.20.80">
    <property type="entry name" value="Glycosidases"/>
    <property type="match status" value="1"/>
</dbReference>
<organism evidence="2 3">
    <name type="scientific">Candidatus Sungbacteria bacterium RIFCSPHIGHO2_01_FULL_47_32</name>
    <dbReference type="NCBI Taxonomy" id="1802264"/>
    <lineage>
        <taxon>Bacteria</taxon>
        <taxon>Candidatus Sungiibacteriota</taxon>
    </lineage>
</organism>